<dbReference type="Proteomes" id="UP000887563">
    <property type="component" value="Unplaced"/>
</dbReference>
<proteinExistence type="predicted"/>
<protein>
    <submittedName>
        <fullName evidence="3">Candidate secreted effector</fullName>
    </submittedName>
</protein>
<organism evidence="2 3">
    <name type="scientific">Meloidogyne incognita</name>
    <name type="common">Southern root-knot nematode worm</name>
    <name type="synonym">Oxyuris incognita</name>
    <dbReference type="NCBI Taxonomy" id="6306"/>
    <lineage>
        <taxon>Eukaryota</taxon>
        <taxon>Metazoa</taxon>
        <taxon>Ecdysozoa</taxon>
        <taxon>Nematoda</taxon>
        <taxon>Chromadorea</taxon>
        <taxon>Rhabditida</taxon>
        <taxon>Tylenchina</taxon>
        <taxon>Tylenchomorpha</taxon>
        <taxon>Tylenchoidea</taxon>
        <taxon>Meloidogynidae</taxon>
        <taxon>Meloidogyninae</taxon>
        <taxon>Meloidogyne</taxon>
        <taxon>Meloidogyne incognita group</taxon>
    </lineage>
</organism>
<reference evidence="3" key="1">
    <citation type="submission" date="2022-11" db="UniProtKB">
        <authorList>
            <consortium name="WormBaseParasite"/>
        </authorList>
    </citation>
    <scope>IDENTIFICATION</scope>
</reference>
<keyword evidence="2" id="KW-1185">Reference proteome</keyword>
<name>A0A914KWB5_MELIC</name>
<dbReference type="WBParaSite" id="Minc3s00114g05012">
    <property type="protein sequence ID" value="Minc3s00114g05012"/>
    <property type="gene ID" value="Minc3s00114g05012"/>
</dbReference>
<feature type="region of interest" description="Disordered" evidence="1">
    <location>
        <begin position="1"/>
        <end position="44"/>
    </location>
</feature>
<feature type="compositionally biased region" description="Basic and acidic residues" evidence="1">
    <location>
        <begin position="1"/>
        <end position="12"/>
    </location>
</feature>
<evidence type="ECO:0000313" key="3">
    <source>
        <dbReference type="WBParaSite" id="Minc3s00114g05012"/>
    </source>
</evidence>
<sequence>MCWQRSGDELRDSSSLSAEDEGDWSLSSPSSSSADEERVGILSSPSGDTLRFGLRTLGSLTSVSGFSKDDPSIAPTWCCKVDNKN</sequence>
<evidence type="ECO:0000313" key="2">
    <source>
        <dbReference type="Proteomes" id="UP000887563"/>
    </source>
</evidence>
<evidence type="ECO:0000256" key="1">
    <source>
        <dbReference type="SAM" id="MobiDB-lite"/>
    </source>
</evidence>
<accession>A0A914KWB5</accession>
<dbReference type="AlphaFoldDB" id="A0A914KWB5"/>